<accession>A0A1J5PLB6</accession>
<gene>
    <name evidence="1" type="ORF">GALL_464360</name>
</gene>
<organism evidence="1">
    <name type="scientific">mine drainage metagenome</name>
    <dbReference type="NCBI Taxonomy" id="410659"/>
    <lineage>
        <taxon>unclassified sequences</taxon>
        <taxon>metagenomes</taxon>
        <taxon>ecological metagenomes</taxon>
    </lineage>
</organism>
<reference evidence="1" key="1">
    <citation type="submission" date="2016-10" db="EMBL/GenBank/DDBJ databases">
        <title>Sequence of Gallionella enrichment culture.</title>
        <authorList>
            <person name="Poehlein A."/>
            <person name="Muehling M."/>
            <person name="Daniel R."/>
        </authorList>
    </citation>
    <scope>NUCLEOTIDE SEQUENCE</scope>
</reference>
<protein>
    <submittedName>
        <fullName evidence="1">Uncharacterized protein</fullName>
    </submittedName>
</protein>
<comment type="caution">
    <text evidence="1">The sequence shown here is derived from an EMBL/GenBank/DDBJ whole genome shotgun (WGS) entry which is preliminary data.</text>
</comment>
<dbReference type="EMBL" id="MLJW01003490">
    <property type="protein sequence ID" value="OIQ71946.1"/>
    <property type="molecule type" value="Genomic_DNA"/>
</dbReference>
<proteinExistence type="predicted"/>
<name>A0A1J5PLB6_9ZZZZ</name>
<dbReference type="AlphaFoldDB" id="A0A1J5PLB6"/>
<evidence type="ECO:0000313" key="1">
    <source>
        <dbReference type="EMBL" id="OIQ71946.1"/>
    </source>
</evidence>
<sequence length="364" mass="41165">MLQTIKELLDVNPGLKAKEIAKSLGLDKHDINSFLHHNLEYFQKDTNFCWHLKNQELTITFDQNAWIDCSQFEQALANSESPLESSYKSIVFVIPTGCNLLLESIARLMALSNQLVLDGKEVTIDFRQLKTLTYVNRIGFFDHLNSAVRVLPERPETSGAQRYNRNSNSVVELGIIDPTNLDESLPARLKEVFVGHAGSKYEQTAFTVISELLGNVRDHSLSPIPGFVGLQFYKNFSPPHIQTVISDSGKGILGTLKPILETKYPDLAREIEEAKLDSDIYLLKKVLTQGQISQSEDEAHGLGLKRSSDAASKFNANISIRQERCEVKFFFRQGRRTPRFEFKIGMPLLRGTHICFDFELDRAS</sequence>